<dbReference type="PRINTS" id="PR00439">
    <property type="entry name" value="11SGLOBULIN"/>
</dbReference>
<dbReference type="SMART" id="SM00835">
    <property type="entry name" value="Cupin_1"/>
    <property type="match status" value="2"/>
</dbReference>
<feature type="domain" description="Cupin type-1" evidence="7">
    <location>
        <begin position="313"/>
        <end position="462"/>
    </location>
</feature>
<keyword evidence="9" id="KW-1185">Reference proteome</keyword>
<accession>A0A822YW87</accession>
<dbReference type="CDD" id="cd02243">
    <property type="entry name" value="cupin_11S_legumin_C"/>
    <property type="match status" value="1"/>
</dbReference>
<dbReference type="FunFam" id="2.60.120.10:FF:000073">
    <property type="entry name" value="Glycinin G1"/>
    <property type="match status" value="1"/>
</dbReference>
<comment type="caution">
    <text evidence="8">The sequence shown here is derived from an EMBL/GenBank/DDBJ whole genome shotgun (WGS) entry which is preliminary data.</text>
</comment>
<dbReference type="CDD" id="cd02242">
    <property type="entry name" value="cupin_11S_legumin_N"/>
    <property type="match status" value="1"/>
</dbReference>
<dbReference type="InterPro" id="IPR014710">
    <property type="entry name" value="RmlC-like_jellyroll"/>
</dbReference>
<evidence type="ECO:0000256" key="6">
    <source>
        <dbReference type="SAM" id="SignalP"/>
    </source>
</evidence>
<sequence length="486" mass="55554">MHTQTNNSSTKRSMIKSALLPLFLSFLVLCHGCVAYRHQQQQHQWQGQHQQQHRFRGQRECQLQDFSALEPSTRIESEGGVTEYWEENNQQLNCAGVAVIRHVIEPKGLLLPSYTNAPKLTYFVQGRGFTGVVFPGCPETYQSFQQSKGKGGSRRYEDFHQKIRNFHQGDVIAYPTGVAHWWYNDGDTPVVAVTVIDTSNNANQLDQNLRKFQLAGNQENQQENTSQQKSTNNIFSGFDTETLAEAFGVSTKTARKLQGHDDDRGEIVLVNDGLQVIRPPRSQEQREEEEEKQQQQSRDNGLEEAFCNMRLRENIEDPYRADVYSFKGGRLSRLNSQNLPILHHLQLSAEMGVLNKNSILTPHWNMNAHAVVYVTRGSARCQIVEENGRLVFDDELSEGQLLVVPQNFVVLTQAGNEGFRWISFKTSDNARRSSLSGRNSIMRAMPEEVLMNSYQMSREEARNLKYNQEQMEVFSSRSRSKRQSSS</sequence>
<evidence type="ECO:0000256" key="3">
    <source>
        <dbReference type="ARBA" id="ARBA00023129"/>
    </source>
</evidence>
<feature type="domain" description="Cupin type-1" evidence="7">
    <location>
        <begin position="66"/>
        <end position="255"/>
    </location>
</feature>
<dbReference type="GO" id="GO:0045735">
    <property type="term" value="F:nutrient reservoir activity"/>
    <property type="evidence" value="ECO:0007669"/>
    <property type="project" value="UniProtKB-KW"/>
</dbReference>
<dbReference type="InterPro" id="IPR006045">
    <property type="entry name" value="Cupin_1"/>
</dbReference>
<dbReference type="InterPro" id="IPR011051">
    <property type="entry name" value="RmlC_Cupin_sf"/>
</dbReference>
<evidence type="ECO:0000256" key="4">
    <source>
        <dbReference type="ARBA" id="ARBA00023157"/>
    </source>
</evidence>
<dbReference type="SUPFAM" id="SSF51182">
    <property type="entry name" value="RmlC-like cupins"/>
    <property type="match status" value="1"/>
</dbReference>
<keyword evidence="2" id="KW-0758">Storage protein</keyword>
<dbReference type="Pfam" id="PF00190">
    <property type="entry name" value="Cupin_1"/>
    <property type="match status" value="2"/>
</dbReference>
<evidence type="ECO:0000256" key="1">
    <source>
        <dbReference type="ARBA" id="ARBA00007178"/>
    </source>
</evidence>
<evidence type="ECO:0000256" key="5">
    <source>
        <dbReference type="SAM" id="MobiDB-lite"/>
    </source>
</evidence>
<evidence type="ECO:0000256" key="2">
    <source>
        <dbReference type="ARBA" id="ARBA00022761"/>
    </source>
</evidence>
<feature type="signal peptide" evidence="6">
    <location>
        <begin position="1"/>
        <end position="35"/>
    </location>
</feature>
<name>A0A822YW87_NELNU</name>
<proteinExistence type="inferred from homology"/>
<feature type="chain" id="PRO_5032615687" description="Cupin type-1 domain-containing protein" evidence="6">
    <location>
        <begin position="36"/>
        <end position="486"/>
    </location>
</feature>
<keyword evidence="6" id="KW-0732">Signal</keyword>
<protein>
    <recommendedName>
        <fullName evidence="7">Cupin type-1 domain-containing protein</fullName>
    </recommendedName>
</protein>
<dbReference type="AlphaFoldDB" id="A0A822YW87"/>
<dbReference type="PANTHER" id="PTHR31189">
    <property type="entry name" value="OS03G0336100 PROTEIN-RELATED"/>
    <property type="match status" value="1"/>
</dbReference>
<dbReference type="Proteomes" id="UP000607653">
    <property type="component" value="Unassembled WGS sequence"/>
</dbReference>
<organism evidence="8 9">
    <name type="scientific">Nelumbo nucifera</name>
    <name type="common">Sacred lotus</name>
    <dbReference type="NCBI Taxonomy" id="4432"/>
    <lineage>
        <taxon>Eukaryota</taxon>
        <taxon>Viridiplantae</taxon>
        <taxon>Streptophyta</taxon>
        <taxon>Embryophyta</taxon>
        <taxon>Tracheophyta</taxon>
        <taxon>Spermatophyta</taxon>
        <taxon>Magnoliopsida</taxon>
        <taxon>Proteales</taxon>
        <taxon>Nelumbonaceae</taxon>
        <taxon>Nelumbo</taxon>
    </lineage>
</organism>
<gene>
    <name evidence="8" type="ORF">HUJ06_007421</name>
</gene>
<comment type="similarity">
    <text evidence="1">Belongs to the 11S seed storage protein (globulins) family.</text>
</comment>
<feature type="region of interest" description="Disordered" evidence="5">
    <location>
        <begin position="268"/>
        <end position="301"/>
    </location>
</feature>
<dbReference type="PANTHER" id="PTHR31189:SF80">
    <property type="entry name" value="OS02G0456100 PROTEIN"/>
    <property type="match status" value="1"/>
</dbReference>
<dbReference type="Gene3D" id="2.60.120.10">
    <property type="entry name" value="Jelly Rolls"/>
    <property type="match status" value="2"/>
</dbReference>
<dbReference type="EMBL" id="DUZY01000004">
    <property type="protein sequence ID" value="DAD36780.1"/>
    <property type="molecule type" value="Genomic_DNA"/>
</dbReference>
<keyword evidence="3" id="KW-0708">Seed storage protein</keyword>
<evidence type="ECO:0000313" key="9">
    <source>
        <dbReference type="Proteomes" id="UP000607653"/>
    </source>
</evidence>
<reference evidence="8 9" key="1">
    <citation type="journal article" date="2020" name="Mol. Biol. Evol.">
        <title>Distinct Expression and Methylation Patterns for Genes with Different Fates following a Single Whole-Genome Duplication in Flowering Plants.</title>
        <authorList>
            <person name="Shi T."/>
            <person name="Rahmani R.S."/>
            <person name="Gugger P.F."/>
            <person name="Wang M."/>
            <person name="Li H."/>
            <person name="Zhang Y."/>
            <person name="Li Z."/>
            <person name="Wang Q."/>
            <person name="Van de Peer Y."/>
            <person name="Marchal K."/>
            <person name="Chen J."/>
        </authorList>
    </citation>
    <scope>NUCLEOTIDE SEQUENCE [LARGE SCALE GENOMIC DNA]</scope>
    <source>
        <tissue evidence="8">Leaf</tissue>
    </source>
</reference>
<keyword evidence="4" id="KW-1015">Disulfide bond</keyword>
<evidence type="ECO:0000313" key="8">
    <source>
        <dbReference type="EMBL" id="DAD36780.1"/>
    </source>
</evidence>
<dbReference type="InterPro" id="IPR050253">
    <property type="entry name" value="Seed_Storage-Functional"/>
</dbReference>
<dbReference type="InterPro" id="IPR006044">
    <property type="entry name" value="11S_seedstore_pln"/>
</dbReference>
<evidence type="ECO:0000259" key="7">
    <source>
        <dbReference type="SMART" id="SM00835"/>
    </source>
</evidence>